<dbReference type="Pfam" id="PF00817">
    <property type="entry name" value="IMS"/>
    <property type="match status" value="1"/>
</dbReference>
<dbReference type="Gene3D" id="3.30.1490.100">
    <property type="entry name" value="DNA polymerase, Y-family, little finger domain"/>
    <property type="match status" value="1"/>
</dbReference>
<dbReference type="SUPFAM" id="SSF100879">
    <property type="entry name" value="Lesion bypass DNA polymerase (Y-family), little finger domain"/>
    <property type="match status" value="1"/>
</dbReference>
<feature type="compositionally biased region" description="Acidic residues" evidence="12">
    <location>
        <begin position="534"/>
        <end position="555"/>
    </location>
</feature>
<dbReference type="CDD" id="cd03586">
    <property type="entry name" value="PolY_Pol_IV_kappa"/>
    <property type="match status" value="1"/>
</dbReference>
<feature type="region of interest" description="Disordered" evidence="12">
    <location>
        <begin position="531"/>
        <end position="563"/>
    </location>
</feature>
<dbReference type="InterPro" id="IPR017961">
    <property type="entry name" value="DNA_pol_Y-fam_little_finger"/>
</dbReference>
<dbReference type="OrthoDB" id="1747274at2759"/>
<dbReference type="FunFam" id="3.30.1490.100:FF:000004">
    <property type="entry name" value="DNA polymerase IV"/>
    <property type="match status" value="1"/>
</dbReference>
<gene>
    <name evidence="14" type="ORF">BLA29_000086</name>
</gene>
<evidence type="ECO:0000256" key="6">
    <source>
        <dbReference type="ARBA" id="ARBA00022723"/>
    </source>
</evidence>
<keyword evidence="9" id="KW-0239">DNA-directed DNA polymerase</keyword>
<keyword evidence="3" id="KW-0808">Transferase</keyword>
<evidence type="ECO:0000256" key="11">
    <source>
        <dbReference type="ARBA" id="ARBA00049244"/>
    </source>
</evidence>
<dbReference type="PROSITE" id="PS50173">
    <property type="entry name" value="UMUC"/>
    <property type="match status" value="1"/>
</dbReference>
<dbReference type="SUPFAM" id="SSF56672">
    <property type="entry name" value="DNA/RNA polymerases"/>
    <property type="match status" value="1"/>
</dbReference>
<organism evidence="14 15">
    <name type="scientific">Euroglyphus maynei</name>
    <name type="common">Mayne's house dust mite</name>
    <dbReference type="NCBI Taxonomy" id="6958"/>
    <lineage>
        <taxon>Eukaryota</taxon>
        <taxon>Metazoa</taxon>
        <taxon>Ecdysozoa</taxon>
        <taxon>Arthropoda</taxon>
        <taxon>Chelicerata</taxon>
        <taxon>Arachnida</taxon>
        <taxon>Acari</taxon>
        <taxon>Acariformes</taxon>
        <taxon>Sarcoptiformes</taxon>
        <taxon>Astigmata</taxon>
        <taxon>Psoroptidia</taxon>
        <taxon>Analgoidea</taxon>
        <taxon>Pyroglyphidae</taxon>
        <taxon>Pyroglyphinae</taxon>
        <taxon>Euroglyphus</taxon>
    </lineage>
</organism>
<name>A0A1Y3BC15_EURMA</name>
<keyword evidence="7" id="KW-0227">DNA damage</keyword>
<evidence type="ECO:0000256" key="2">
    <source>
        <dbReference type="ARBA" id="ARBA00016178"/>
    </source>
</evidence>
<keyword evidence="6" id="KW-0479">Metal-binding</keyword>
<dbReference type="GO" id="GO:0042276">
    <property type="term" value="P:error-prone translesion synthesis"/>
    <property type="evidence" value="ECO:0007669"/>
    <property type="project" value="TreeGrafter"/>
</dbReference>
<dbReference type="Gene3D" id="3.30.70.270">
    <property type="match status" value="1"/>
</dbReference>
<feature type="domain" description="UmuC" evidence="13">
    <location>
        <begin position="95"/>
        <end position="297"/>
    </location>
</feature>
<dbReference type="Gene3D" id="3.40.1170.60">
    <property type="match status" value="1"/>
</dbReference>
<proteinExistence type="predicted"/>
<dbReference type="EMBL" id="MUJZ01027984">
    <property type="protein sequence ID" value="OTF78430.1"/>
    <property type="molecule type" value="Genomic_DNA"/>
</dbReference>
<dbReference type="Gene3D" id="1.10.150.810">
    <property type="match status" value="1"/>
</dbReference>
<dbReference type="PANTHER" id="PTHR11076:SF33">
    <property type="entry name" value="DNA POLYMERASE KAPPA"/>
    <property type="match status" value="1"/>
</dbReference>
<evidence type="ECO:0000256" key="12">
    <source>
        <dbReference type="SAM" id="MobiDB-lite"/>
    </source>
</evidence>
<evidence type="ECO:0000259" key="13">
    <source>
        <dbReference type="PROSITE" id="PS50173"/>
    </source>
</evidence>
<dbReference type="FunFam" id="3.40.1170.60:FF:000012">
    <property type="entry name" value="Putative DNA-directed polymerase kappa"/>
    <property type="match status" value="1"/>
</dbReference>
<evidence type="ECO:0000256" key="4">
    <source>
        <dbReference type="ARBA" id="ARBA00022695"/>
    </source>
</evidence>
<comment type="caution">
    <text evidence="14">The sequence shown here is derived from an EMBL/GenBank/DDBJ whole genome shotgun (WGS) entry which is preliminary data.</text>
</comment>
<dbReference type="InterPro" id="IPR022880">
    <property type="entry name" value="DNApol_IV"/>
</dbReference>
<evidence type="ECO:0000256" key="8">
    <source>
        <dbReference type="ARBA" id="ARBA00022842"/>
    </source>
</evidence>
<dbReference type="GO" id="GO:0006281">
    <property type="term" value="P:DNA repair"/>
    <property type="evidence" value="ECO:0007669"/>
    <property type="project" value="UniProtKB-KW"/>
</dbReference>
<dbReference type="InterPro" id="IPR036775">
    <property type="entry name" value="DNA_pol_Y-fam_lit_finger_sf"/>
</dbReference>
<dbReference type="FunFam" id="1.10.150.810:FF:000003">
    <property type="entry name" value="DNA polymerase kappa subunit"/>
    <property type="match status" value="1"/>
</dbReference>
<evidence type="ECO:0000313" key="15">
    <source>
        <dbReference type="Proteomes" id="UP000194236"/>
    </source>
</evidence>
<dbReference type="Proteomes" id="UP000194236">
    <property type="component" value="Unassembled WGS sequence"/>
</dbReference>
<sequence>MADSTNKDLAKPEFINLNVHKAGLDGLDKERINQIIQEASKGSNFYRRQKRINEQIERLKKRAASFTDVQRQQAIKKADMIIVDLEQRRVLNKIIVHFDMDMFFAAVEIKNDPSLADIPMAVGSLSMISTSNYIARRFGVRSAMAGFIAKKLCPQLKLIKPNFKNYAKESEFVMNIISEYDPNIRTFSLDEVYIDLTEHVFEHYSSKNNIPIEDLYCMDELSDDIWQFANEVVEEIRAKVHKESQLTISAGIACNTRLAKVCTDINKPNGQFMVKGRRQEIMDFVSQIQIRKFCGIGPVKDQILSAFNIVKPTDIYNERALLSLLFGDIDYYLRIHLGIGSTHLSGDDESAQKKSHSRERTVGEIGNFDDICQLLKDISSKLSRDLKKEQQLCKTITLKLKKINFDVFIKCKTIDHFTDDEQILFRVGKELLSQEMTKSPNNKYRLIGLRVSNLCNSNVILPSDQLTLSQFLQTSTKRKESELNYSDSEEALNENGEYECNLCENTFKKRFKFKYHRQFCRGNNCDSIYGLSTDSDDDDDDDDDDEDDCEYDDDSNSNKKDDDNLKLWKTTIEQRQNF</sequence>
<dbReference type="GO" id="GO:0003887">
    <property type="term" value="F:DNA-directed DNA polymerase activity"/>
    <property type="evidence" value="ECO:0007669"/>
    <property type="project" value="UniProtKB-KW"/>
</dbReference>
<keyword evidence="4" id="KW-0548">Nucleotidyltransferase</keyword>
<keyword evidence="8" id="KW-0460">Magnesium</keyword>
<evidence type="ECO:0000256" key="10">
    <source>
        <dbReference type="ARBA" id="ARBA00023204"/>
    </source>
</evidence>
<evidence type="ECO:0000256" key="7">
    <source>
        <dbReference type="ARBA" id="ARBA00022763"/>
    </source>
</evidence>
<comment type="catalytic activity">
    <reaction evidence="11">
        <text>DNA(n) + a 2'-deoxyribonucleoside 5'-triphosphate = DNA(n+1) + diphosphate</text>
        <dbReference type="Rhea" id="RHEA:22508"/>
        <dbReference type="Rhea" id="RHEA-COMP:17339"/>
        <dbReference type="Rhea" id="RHEA-COMP:17340"/>
        <dbReference type="ChEBI" id="CHEBI:33019"/>
        <dbReference type="ChEBI" id="CHEBI:61560"/>
        <dbReference type="ChEBI" id="CHEBI:173112"/>
        <dbReference type="EC" id="2.7.7.7"/>
    </reaction>
</comment>
<dbReference type="GO" id="GO:0005634">
    <property type="term" value="C:nucleus"/>
    <property type="evidence" value="ECO:0007669"/>
    <property type="project" value="TreeGrafter"/>
</dbReference>
<dbReference type="Pfam" id="PF11799">
    <property type="entry name" value="IMS_C"/>
    <property type="match status" value="1"/>
</dbReference>
<dbReference type="InterPro" id="IPR001126">
    <property type="entry name" value="UmuC"/>
</dbReference>
<keyword evidence="5" id="KW-0235">DNA replication</keyword>
<evidence type="ECO:0000256" key="1">
    <source>
        <dbReference type="ARBA" id="ARBA00012417"/>
    </source>
</evidence>
<evidence type="ECO:0000256" key="9">
    <source>
        <dbReference type="ARBA" id="ARBA00022932"/>
    </source>
</evidence>
<dbReference type="GO" id="GO:0003684">
    <property type="term" value="F:damaged DNA binding"/>
    <property type="evidence" value="ECO:0007669"/>
    <property type="project" value="InterPro"/>
</dbReference>
<reference evidence="14 15" key="1">
    <citation type="submission" date="2017-03" db="EMBL/GenBank/DDBJ databases">
        <title>Genome Survey of Euroglyphus maynei.</title>
        <authorList>
            <person name="Arlian L.G."/>
            <person name="Morgan M.S."/>
            <person name="Rider S.D."/>
        </authorList>
    </citation>
    <scope>NUCLEOTIDE SEQUENCE [LARGE SCALE GENOMIC DNA]</scope>
    <source>
        <strain evidence="14">Arlian Lab</strain>
        <tissue evidence="14">Whole body</tissue>
    </source>
</reference>
<dbReference type="GO" id="GO:0046872">
    <property type="term" value="F:metal ion binding"/>
    <property type="evidence" value="ECO:0007669"/>
    <property type="project" value="UniProtKB-KW"/>
</dbReference>
<evidence type="ECO:0000313" key="14">
    <source>
        <dbReference type="EMBL" id="OTF78430.1"/>
    </source>
</evidence>
<dbReference type="PANTHER" id="PTHR11076">
    <property type="entry name" value="DNA REPAIR POLYMERASE UMUC / TRANSFERASE FAMILY MEMBER"/>
    <property type="match status" value="1"/>
</dbReference>
<evidence type="ECO:0000256" key="5">
    <source>
        <dbReference type="ARBA" id="ARBA00022705"/>
    </source>
</evidence>
<dbReference type="InterPro" id="IPR043128">
    <property type="entry name" value="Rev_trsase/Diguanyl_cyclase"/>
</dbReference>
<dbReference type="InterPro" id="IPR043502">
    <property type="entry name" value="DNA/RNA_pol_sf"/>
</dbReference>
<dbReference type="EC" id="2.7.7.7" evidence="1"/>
<keyword evidence="15" id="KW-1185">Reference proteome</keyword>
<accession>A0A1Y3BC15</accession>
<keyword evidence="10" id="KW-0234">DNA repair</keyword>
<dbReference type="AlphaFoldDB" id="A0A1Y3BC15"/>
<evidence type="ECO:0000256" key="3">
    <source>
        <dbReference type="ARBA" id="ARBA00022679"/>
    </source>
</evidence>
<dbReference type="GO" id="GO:0006260">
    <property type="term" value="P:DNA replication"/>
    <property type="evidence" value="ECO:0007669"/>
    <property type="project" value="UniProtKB-KW"/>
</dbReference>
<protein>
    <recommendedName>
        <fullName evidence="2">DNA polymerase kappa</fullName>
        <ecNumber evidence="1">2.7.7.7</ecNumber>
    </recommendedName>
</protein>
<dbReference type="InterPro" id="IPR050116">
    <property type="entry name" value="DNA_polymerase-Y"/>
</dbReference>